<evidence type="ECO:0000256" key="4">
    <source>
        <dbReference type="SAM" id="SignalP"/>
    </source>
</evidence>
<dbReference type="CDD" id="cd01830">
    <property type="entry name" value="XynE_like"/>
    <property type="match status" value="1"/>
</dbReference>
<dbReference type="AlphaFoldDB" id="A0A1Y2BYQ1"/>
<name>A0A1Y2BYQ1_9FUNG</name>
<feature type="chain" id="PRO_5012124102" evidence="4">
    <location>
        <begin position="22"/>
        <end position="507"/>
    </location>
</feature>
<proteinExistence type="predicted"/>
<dbReference type="STRING" id="1754190.A0A1Y2BYQ1"/>
<dbReference type="InterPro" id="IPR002883">
    <property type="entry name" value="CBM10/Dockerin_dom"/>
</dbReference>
<dbReference type="SUPFAM" id="SSF64571">
    <property type="entry name" value="Cellulose docking domain, dockering"/>
    <property type="match status" value="2"/>
</dbReference>
<dbReference type="PANTHER" id="PTHR43784:SF2">
    <property type="entry name" value="GDSL-LIKE LIPASE_ACYLHYDROLASE, PUTATIVE (AFU_ORTHOLOGUE AFUA_2G00820)-RELATED"/>
    <property type="match status" value="1"/>
</dbReference>
<dbReference type="Proteomes" id="UP000193920">
    <property type="component" value="Unassembled WGS sequence"/>
</dbReference>
<feature type="domain" description="CBM10" evidence="5">
    <location>
        <begin position="23"/>
        <end position="62"/>
    </location>
</feature>
<dbReference type="GO" id="GO:0016787">
    <property type="term" value="F:hydrolase activity"/>
    <property type="evidence" value="ECO:0007669"/>
    <property type="project" value="UniProtKB-KW"/>
</dbReference>
<evidence type="ECO:0000259" key="5">
    <source>
        <dbReference type="PROSITE" id="PS51763"/>
    </source>
</evidence>
<accession>A0A1Y2BYQ1</accession>
<evidence type="ECO:0000256" key="2">
    <source>
        <dbReference type="ARBA" id="ARBA00022737"/>
    </source>
</evidence>
<protein>
    <submittedName>
        <fullName evidence="6">SGNH hydrolase</fullName>
    </submittedName>
</protein>
<reference evidence="6 7" key="1">
    <citation type="submission" date="2016-08" db="EMBL/GenBank/DDBJ databases">
        <title>A Parts List for Fungal Cellulosomes Revealed by Comparative Genomics.</title>
        <authorList>
            <consortium name="DOE Joint Genome Institute"/>
            <person name="Haitjema C.H."/>
            <person name="Gilmore S.P."/>
            <person name="Henske J.K."/>
            <person name="Solomon K.V."/>
            <person name="De Groot R."/>
            <person name="Kuo A."/>
            <person name="Mondo S.J."/>
            <person name="Salamov A.A."/>
            <person name="Labutti K."/>
            <person name="Zhao Z."/>
            <person name="Chiniquy J."/>
            <person name="Barry K."/>
            <person name="Brewer H.M."/>
            <person name="Purvine S.O."/>
            <person name="Wright A.T."/>
            <person name="Boxma B."/>
            <person name="Van Alen T."/>
            <person name="Hackstein J.H."/>
            <person name="Baker S.E."/>
            <person name="Grigoriev I.V."/>
            <person name="O'Malley M.A."/>
        </authorList>
    </citation>
    <scope>NUCLEOTIDE SEQUENCE [LARGE SCALE GENOMIC DNA]</scope>
    <source>
        <strain evidence="6 7">G1</strain>
    </source>
</reference>
<dbReference type="InterPro" id="IPR013830">
    <property type="entry name" value="SGNH_hydro"/>
</dbReference>
<dbReference type="Pfam" id="PF02013">
    <property type="entry name" value="CBM_10"/>
    <property type="match status" value="2"/>
</dbReference>
<dbReference type="InterPro" id="IPR053140">
    <property type="entry name" value="GDSL_Rv0518-like"/>
</dbReference>
<dbReference type="InterPro" id="IPR036514">
    <property type="entry name" value="SGNH_hydro_sf"/>
</dbReference>
<dbReference type="PANTHER" id="PTHR43784">
    <property type="entry name" value="GDSL-LIKE LIPASE/ACYLHYDROLASE, PUTATIVE (AFU_ORTHOLOGUE AFUA_2G00820)-RELATED"/>
    <property type="match status" value="1"/>
</dbReference>
<dbReference type="Gene3D" id="3.40.50.1110">
    <property type="entry name" value="SGNH hydrolase"/>
    <property type="match status" value="1"/>
</dbReference>
<dbReference type="SUPFAM" id="SSF52266">
    <property type="entry name" value="SGNH hydrolase"/>
    <property type="match status" value="1"/>
</dbReference>
<dbReference type="PROSITE" id="PS51763">
    <property type="entry name" value="CBM10"/>
    <property type="match status" value="2"/>
</dbReference>
<evidence type="ECO:0000256" key="1">
    <source>
        <dbReference type="ARBA" id="ARBA00022729"/>
    </source>
</evidence>
<dbReference type="Pfam" id="PF13472">
    <property type="entry name" value="Lipase_GDSL_2"/>
    <property type="match status" value="1"/>
</dbReference>
<evidence type="ECO:0000313" key="6">
    <source>
        <dbReference type="EMBL" id="ORY39767.1"/>
    </source>
</evidence>
<dbReference type="EMBL" id="MCOG01000130">
    <property type="protein sequence ID" value="ORY39767.1"/>
    <property type="molecule type" value="Genomic_DNA"/>
</dbReference>
<keyword evidence="7" id="KW-1185">Reference proteome</keyword>
<dbReference type="OrthoDB" id="2125593at2759"/>
<organism evidence="6 7">
    <name type="scientific">Neocallimastix californiae</name>
    <dbReference type="NCBI Taxonomy" id="1754190"/>
    <lineage>
        <taxon>Eukaryota</taxon>
        <taxon>Fungi</taxon>
        <taxon>Fungi incertae sedis</taxon>
        <taxon>Chytridiomycota</taxon>
        <taxon>Chytridiomycota incertae sedis</taxon>
        <taxon>Neocallimastigomycetes</taxon>
        <taxon>Neocallimastigales</taxon>
        <taxon>Neocallimastigaceae</taxon>
        <taxon>Neocallimastix</taxon>
    </lineage>
</organism>
<evidence type="ECO:0000256" key="3">
    <source>
        <dbReference type="ARBA" id="ARBA00022801"/>
    </source>
</evidence>
<keyword evidence="3 6" id="KW-0378">Hydrolase</keyword>
<keyword evidence="2" id="KW-0677">Repeat</keyword>
<feature type="domain" description="CBM10" evidence="5">
    <location>
        <begin position="71"/>
        <end position="110"/>
    </location>
</feature>
<feature type="signal peptide" evidence="4">
    <location>
        <begin position="1"/>
        <end position="21"/>
    </location>
</feature>
<keyword evidence="1 4" id="KW-0732">Signal</keyword>
<sequence length="507" mass="55281">MKASFISAIIATFVNYALVKAGSCPASITDQGYPCCSTGCTVYYTDNDGDWGVENNQWCGCGNGNNVAKSECPASITSQGYECCSENCEIVYTDDDGNWGVENNQWCGCGNGTDSGNGNNDEENFDNYIYSGTWASSQYSAEGNMPNVSLRNSSIRQIVRTSVEGEYLRFHFSNFLGNSNLELRSVHVAKSASQGTGKIIKDTDTVITFDGKESVTIPAQKEITSDTIKFSAPALTELAVTIYYGNIPNTMTSHVASRANSFIESGNAVSKESISTNNKTLHWYTLSAIDVFVNKNKDYKAVVCFGDSITDGRGVTNDKNNRWTDILATRLQQNPATKNIGVLNQGIGATTVAGTYYNPTSPAGQARFEKDVLKQTNVKYLIILYGVNDILYNNSNAQTIINVYKDLIKKAHNNGIKVFGGTILPFGKNSGFNSNKESQRTTVNNWIMNTPASQGGFDGYIDFASAVADKSNKQWLNTNWNFENDGLHPNAVGYEAMGKAIDLNLFM</sequence>
<dbReference type="InterPro" id="IPR009034">
    <property type="entry name" value="Dockerin_dom_fun_sf"/>
</dbReference>
<comment type="caution">
    <text evidence="6">The sequence shown here is derived from an EMBL/GenBank/DDBJ whole genome shotgun (WGS) entry which is preliminary data.</text>
</comment>
<dbReference type="Gene3D" id="3.90.1220.10">
    <property type="entry name" value="Cellulose docking domain, dockering"/>
    <property type="match status" value="2"/>
</dbReference>
<gene>
    <name evidence="6" type="ORF">LY90DRAFT_704225</name>
</gene>
<evidence type="ECO:0000313" key="7">
    <source>
        <dbReference type="Proteomes" id="UP000193920"/>
    </source>
</evidence>